<proteinExistence type="inferred from homology"/>
<dbReference type="EMBL" id="FNUX01000020">
    <property type="protein sequence ID" value="SEG01160.1"/>
    <property type="molecule type" value="Genomic_DNA"/>
</dbReference>
<dbReference type="InterPro" id="IPR029058">
    <property type="entry name" value="AB_hydrolase_fold"/>
</dbReference>
<feature type="active site" description="Nucleophile" evidence="5">
    <location>
        <position position="81"/>
    </location>
</feature>
<name>A0A1H5WP62_9PROT</name>
<feature type="binding site" evidence="5">
    <location>
        <begin position="143"/>
        <end position="147"/>
    </location>
    <ligand>
        <name>substrate</name>
    </ligand>
</feature>
<dbReference type="GO" id="GO:0016020">
    <property type="term" value="C:membrane"/>
    <property type="evidence" value="ECO:0007669"/>
    <property type="project" value="TreeGrafter"/>
</dbReference>
<dbReference type="RefSeq" id="WP_103967026.1">
    <property type="nucleotide sequence ID" value="NZ_FNUX01000020.1"/>
</dbReference>
<evidence type="ECO:0000256" key="4">
    <source>
        <dbReference type="ARBA" id="ARBA00022801"/>
    </source>
</evidence>
<dbReference type="AlphaFoldDB" id="A0A1H5WP62"/>
<comment type="subunit">
    <text evidence="5">Monomer.</text>
</comment>
<feature type="binding site" evidence="5">
    <location>
        <begin position="81"/>
        <end position="82"/>
    </location>
    <ligand>
        <name>substrate</name>
    </ligand>
</feature>
<comment type="function">
    <text evidence="5">The physiological role of BioH is to remove the methyl group introduced by BioC when the pimeloyl moiety is complete. It allows to synthesize pimeloyl-ACP via the fatty acid synthetic pathway through the hydrolysis of the ester bonds of pimeloyl-ACP esters.</text>
</comment>
<sequence length="256" mass="28947">MTHLHIESLGHGPDLVLLHGWAMHSGIWSGVQNQLAQQFRLHLVDLPGHGLSPMSEPGTLEHWIGIIAEILPERCMLGGWSLGGQIAMELALREPQRVQKLVLISTTPCFAKDEDWESGMERKLLQLFLENLKLNYATTINRFLTLQISGDRDAGKILSQLRKHFFQRAEPDSGALEKGLKILQQSDLRDRIAAIQQPVLLLHGENDVITHPAAADWMYQQLPQSRQVMFARCGHAPFLSYPEQFVTCLNEFRIHA</sequence>
<comment type="subcellular location">
    <subcellularLocation>
        <location evidence="5">Cytoplasm</location>
    </subcellularLocation>
</comment>
<feature type="binding site" evidence="5">
    <location>
        <position position="235"/>
    </location>
    <ligand>
        <name>substrate</name>
    </ligand>
</feature>
<dbReference type="OrthoDB" id="9798888at2"/>
<evidence type="ECO:0000313" key="8">
    <source>
        <dbReference type="Proteomes" id="UP000236753"/>
    </source>
</evidence>
<dbReference type="GO" id="GO:0005737">
    <property type="term" value="C:cytoplasm"/>
    <property type="evidence" value="ECO:0007669"/>
    <property type="project" value="UniProtKB-SubCell"/>
</dbReference>
<keyword evidence="4 5" id="KW-0378">Hydrolase</keyword>
<evidence type="ECO:0000256" key="1">
    <source>
        <dbReference type="ARBA" id="ARBA00022487"/>
    </source>
</evidence>
<dbReference type="EC" id="3.1.1.85" evidence="5"/>
<keyword evidence="1 5" id="KW-0719">Serine esterase</keyword>
<dbReference type="UniPathway" id="UPA00078"/>
<evidence type="ECO:0000259" key="6">
    <source>
        <dbReference type="Pfam" id="PF00561"/>
    </source>
</evidence>
<feature type="domain" description="AB hydrolase-1" evidence="6">
    <location>
        <begin position="15"/>
        <end position="239"/>
    </location>
</feature>
<feature type="binding site" evidence="5">
    <location>
        <position position="21"/>
    </location>
    <ligand>
        <name>substrate</name>
    </ligand>
</feature>
<evidence type="ECO:0000313" key="7">
    <source>
        <dbReference type="EMBL" id="SEG01160.1"/>
    </source>
</evidence>
<feature type="active site" evidence="5">
    <location>
        <position position="207"/>
    </location>
</feature>
<evidence type="ECO:0000256" key="5">
    <source>
        <dbReference type="HAMAP-Rule" id="MF_01260"/>
    </source>
</evidence>
<dbReference type="SUPFAM" id="SSF53474">
    <property type="entry name" value="alpha/beta-Hydrolases"/>
    <property type="match status" value="1"/>
</dbReference>
<dbReference type="InterPro" id="IPR010076">
    <property type="entry name" value="BioH"/>
</dbReference>
<dbReference type="Proteomes" id="UP000236753">
    <property type="component" value="Unassembled WGS sequence"/>
</dbReference>
<reference evidence="7 8" key="1">
    <citation type="submission" date="2016-10" db="EMBL/GenBank/DDBJ databases">
        <authorList>
            <person name="de Groot N.N."/>
        </authorList>
    </citation>
    <scope>NUCLEOTIDE SEQUENCE [LARGE SCALE GENOMIC DNA]</scope>
    <source>
        <strain evidence="7 8">Nm13</strain>
    </source>
</reference>
<dbReference type="Gene3D" id="3.40.50.1820">
    <property type="entry name" value="alpha/beta hydrolase"/>
    <property type="match status" value="1"/>
</dbReference>
<comment type="pathway">
    <text evidence="5">Cofactor biosynthesis; biotin biosynthesis.</text>
</comment>
<dbReference type="PANTHER" id="PTHR43798">
    <property type="entry name" value="MONOACYLGLYCEROL LIPASE"/>
    <property type="match status" value="1"/>
</dbReference>
<dbReference type="HAMAP" id="MF_01260">
    <property type="entry name" value="Carboxylester"/>
    <property type="match status" value="1"/>
</dbReference>
<evidence type="ECO:0000256" key="2">
    <source>
        <dbReference type="ARBA" id="ARBA00022490"/>
    </source>
</evidence>
<protein>
    <recommendedName>
        <fullName evidence="5">Pimeloyl-[acyl-carrier protein] methyl ester esterase</fullName>
        <ecNumber evidence="5">3.1.1.85</ecNumber>
    </recommendedName>
    <alternativeName>
        <fullName evidence="5">Biotin synthesis protein BioH</fullName>
    </alternativeName>
    <alternativeName>
        <fullName evidence="5">Carboxylesterase BioH</fullName>
    </alternativeName>
</protein>
<keyword evidence="3 5" id="KW-0093">Biotin biosynthesis</keyword>
<dbReference type="PANTHER" id="PTHR43798:SF31">
    <property type="entry name" value="AB HYDROLASE SUPERFAMILY PROTEIN YCLE"/>
    <property type="match status" value="1"/>
</dbReference>
<dbReference type="Pfam" id="PF00561">
    <property type="entry name" value="Abhydrolase_1"/>
    <property type="match status" value="1"/>
</dbReference>
<dbReference type="NCBIfam" id="TIGR01738">
    <property type="entry name" value="bioH"/>
    <property type="match status" value="1"/>
</dbReference>
<gene>
    <name evidence="5" type="primary">bioH</name>
    <name evidence="7" type="ORF">SAMN05216334_12030</name>
</gene>
<dbReference type="InterPro" id="IPR000073">
    <property type="entry name" value="AB_hydrolase_1"/>
</dbReference>
<keyword evidence="2 5" id="KW-0963">Cytoplasm</keyword>
<comment type="similarity">
    <text evidence="5">Belongs to the AB hydrolase superfamily. Carboxylesterase BioH family.</text>
</comment>
<organism evidence="7 8">
    <name type="scientific">Nitrosomonas ureae</name>
    <dbReference type="NCBI Taxonomy" id="44577"/>
    <lineage>
        <taxon>Bacteria</taxon>
        <taxon>Pseudomonadati</taxon>
        <taxon>Pseudomonadota</taxon>
        <taxon>Betaproteobacteria</taxon>
        <taxon>Nitrosomonadales</taxon>
        <taxon>Nitrosomonadaceae</taxon>
        <taxon>Nitrosomonas</taxon>
    </lineage>
</organism>
<dbReference type="GO" id="GO:0009102">
    <property type="term" value="P:biotin biosynthetic process"/>
    <property type="evidence" value="ECO:0007669"/>
    <property type="project" value="UniProtKB-UniRule"/>
</dbReference>
<dbReference type="GO" id="GO:0090499">
    <property type="term" value="F:pimelyl-[acyl-carrier protein] methyl ester esterase activity"/>
    <property type="evidence" value="ECO:0007669"/>
    <property type="project" value="UniProtKB-EC"/>
</dbReference>
<feature type="active site" evidence="5">
    <location>
        <position position="235"/>
    </location>
</feature>
<dbReference type="InterPro" id="IPR050266">
    <property type="entry name" value="AB_hydrolase_sf"/>
</dbReference>
<evidence type="ECO:0000256" key="3">
    <source>
        <dbReference type="ARBA" id="ARBA00022756"/>
    </source>
</evidence>
<accession>A0A1H5WP62</accession>
<comment type="catalytic activity">
    <reaction evidence="5">
        <text>6-carboxyhexanoyl-[ACP] methyl ester + H2O = 6-carboxyhexanoyl-[ACP] + methanol + H(+)</text>
        <dbReference type="Rhea" id="RHEA:42700"/>
        <dbReference type="Rhea" id="RHEA-COMP:9955"/>
        <dbReference type="Rhea" id="RHEA-COMP:10186"/>
        <dbReference type="ChEBI" id="CHEBI:15377"/>
        <dbReference type="ChEBI" id="CHEBI:15378"/>
        <dbReference type="ChEBI" id="CHEBI:17790"/>
        <dbReference type="ChEBI" id="CHEBI:78846"/>
        <dbReference type="ChEBI" id="CHEBI:82735"/>
        <dbReference type="EC" id="3.1.1.85"/>
    </reaction>
</comment>